<organism evidence="1">
    <name type="scientific">Arundo donax</name>
    <name type="common">Giant reed</name>
    <name type="synonym">Donax arundinaceus</name>
    <dbReference type="NCBI Taxonomy" id="35708"/>
    <lineage>
        <taxon>Eukaryota</taxon>
        <taxon>Viridiplantae</taxon>
        <taxon>Streptophyta</taxon>
        <taxon>Embryophyta</taxon>
        <taxon>Tracheophyta</taxon>
        <taxon>Spermatophyta</taxon>
        <taxon>Magnoliopsida</taxon>
        <taxon>Liliopsida</taxon>
        <taxon>Poales</taxon>
        <taxon>Poaceae</taxon>
        <taxon>PACMAD clade</taxon>
        <taxon>Arundinoideae</taxon>
        <taxon>Arundineae</taxon>
        <taxon>Arundo</taxon>
    </lineage>
</organism>
<dbReference type="AlphaFoldDB" id="A0A0A8Z2H9"/>
<dbReference type="EMBL" id="GBRH01265992">
    <property type="protein sequence ID" value="JAD31903.1"/>
    <property type="molecule type" value="Transcribed_RNA"/>
</dbReference>
<evidence type="ECO:0000313" key="1">
    <source>
        <dbReference type="EMBL" id="JAD31903.1"/>
    </source>
</evidence>
<name>A0A0A8Z2H9_ARUDO</name>
<protein>
    <submittedName>
        <fullName evidence="1">Uncharacterized protein</fullName>
    </submittedName>
</protein>
<accession>A0A0A8Z2H9</accession>
<reference evidence="1" key="1">
    <citation type="submission" date="2014-09" db="EMBL/GenBank/DDBJ databases">
        <authorList>
            <person name="Magalhaes I.L.F."/>
            <person name="Oliveira U."/>
            <person name="Santos F.R."/>
            <person name="Vidigal T.H.D.A."/>
            <person name="Brescovit A.D."/>
            <person name="Santos A.J."/>
        </authorList>
    </citation>
    <scope>NUCLEOTIDE SEQUENCE</scope>
    <source>
        <tissue evidence="1">Shoot tissue taken approximately 20 cm above the soil surface</tissue>
    </source>
</reference>
<reference evidence="1" key="2">
    <citation type="journal article" date="2015" name="Data Brief">
        <title>Shoot transcriptome of the giant reed, Arundo donax.</title>
        <authorList>
            <person name="Barrero R.A."/>
            <person name="Guerrero F.D."/>
            <person name="Moolhuijzen P."/>
            <person name="Goolsby J.A."/>
            <person name="Tidwell J."/>
            <person name="Bellgard S.E."/>
            <person name="Bellgard M.I."/>
        </authorList>
    </citation>
    <scope>NUCLEOTIDE SEQUENCE</scope>
    <source>
        <tissue evidence="1">Shoot tissue taken approximately 20 cm above the soil surface</tissue>
    </source>
</reference>
<sequence>MQWFRVYILILLKKIVYKSEIMLEVTLTDQIRYCAFVPYDALFLCKNAG</sequence>
<proteinExistence type="predicted"/>